<keyword evidence="1" id="KW-1133">Transmembrane helix</keyword>
<gene>
    <name evidence="3" type="primary">AGP16</name>
    <name evidence="3" type="ORF">QJS10_CPA07g00433</name>
</gene>
<dbReference type="InterPro" id="IPR009424">
    <property type="entry name" value="AGP16/20/22/41"/>
</dbReference>
<evidence type="ECO:0000256" key="2">
    <source>
        <dbReference type="SAM" id="SignalP"/>
    </source>
</evidence>
<comment type="caution">
    <text evidence="3">The sequence shown here is derived from an EMBL/GenBank/DDBJ whole genome shotgun (WGS) entry which is preliminary data.</text>
</comment>
<dbReference type="Pfam" id="PF06376">
    <property type="entry name" value="AGP"/>
    <property type="match status" value="1"/>
</dbReference>
<dbReference type="AlphaFoldDB" id="A0AAV9ECU7"/>
<organism evidence="3 4">
    <name type="scientific">Acorus calamus</name>
    <name type="common">Sweet flag</name>
    <dbReference type="NCBI Taxonomy" id="4465"/>
    <lineage>
        <taxon>Eukaryota</taxon>
        <taxon>Viridiplantae</taxon>
        <taxon>Streptophyta</taxon>
        <taxon>Embryophyta</taxon>
        <taxon>Tracheophyta</taxon>
        <taxon>Spermatophyta</taxon>
        <taxon>Magnoliopsida</taxon>
        <taxon>Liliopsida</taxon>
        <taxon>Acoraceae</taxon>
        <taxon>Acorus</taxon>
    </lineage>
</organism>
<sequence length="62" mass="6759">MSSIKSVVFINFAFFSSLMQLGHGQPLSPNALASEHNDGTTIDQGIAYMLMLMALVVTYLVH</sequence>
<keyword evidence="4" id="KW-1185">Reference proteome</keyword>
<evidence type="ECO:0000256" key="1">
    <source>
        <dbReference type="SAM" id="Phobius"/>
    </source>
</evidence>
<evidence type="ECO:0000313" key="3">
    <source>
        <dbReference type="EMBL" id="KAK1311578.1"/>
    </source>
</evidence>
<keyword evidence="1" id="KW-0472">Membrane</keyword>
<accession>A0AAV9ECU7</accession>
<keyword evidence="2" id="KW-0732">Signal</keyword>
<dbReference type="Proteomes" id="UP001180020">
    <property type="component" value="Unassembled WGS sequence"/>
</dbReference>
<protein>
    <submittedName>
        <fullName evidence="3">Arabinogalactan peptide 16</fullName>
    </submittedName>
</protein>
<dbReference type="PANTHER" id="PTHR33374">
    <property type="entry name" value="ARABINOGALACTAN PROTEIN 20"/>
    <property type="match status" value="1"/>
</dbReference>
<name>A0AAV9ECU7_ACOCL</name>
<evidence type="ECO:0000313" key="4">
    <source>
        <dbReference type="Proteomes" id="UP001180020"/>
    </source>
</evidence>
<feature type="transmembrane region" description="Helical" evidence="1">
    <location>
        <begin position="40"/>
        <end position="61"/>
    </location>
</feature>
<keyword evidence="1" id="KW-0812">Transmembrane</keyword>
<dbReference type="EMBL" id="JAUJYO010000007">
    <property type="protein sequence ID" value="KAK1311578.1"/>
    <property type="molecule type" value="Genomic_DNA"/>
</dbReference>
<feature type="signal peptide" evidence="2">
    <location>
        <begin position="1"/>
        <end position="24"/>
    </location>
</feature>
<feature type="chain" id="PRO_5043619985" evidence="2">
    <location>
        <begin position="25"/>
        <end position="62"/>
    </location>
</feature>
<reference evidence="3" key="1">
    <citation type="journal article" date="2023" name="Nat. Commun.">
        <title>Diploid and tetraploid genomes of Acorus and the evolution of monocots.</title>
        <authorList>
            <person name="Ma L."/>
            <person name="Liu K.W."/>
            <person name="Li Z."/>
            <person name="Hsiao Y.Y."/>
            <person name="Qi Y."/>
            <person name="Fu T."/>
            <person name="Tang G.D."/>
            <person name="Zhang D."/>
            <person name="Sun W.H."/>
            <person name="Liu D.K."/>
            <person name="Li Y."/>
            <person name="Chen G.Z."/>
            <person name="Liu X.D."/>
            <person name="Liao X.Y."/>
            <person name="Jiang Y.T."/>
            <person name="Yu X."/>
            <person name="Hao Y."/>
            <person name="Huang J."/>
            <person name="Zhao X.W."/>
            <person name="Ke S."/>
            <person name="Chen Y.Y."/>
            <person name="Wu W.L."/>
            <person name="Hsu J.L."/>
            <person name="Lin Y.F."/>
            <person name="Huang M.D."/>
            <person name="Li C.Y."/>
            <person name="Huang L."/>
            <person name="Wang Z.W."/>
            <person name="Zhao X."/>
            <person name="Zhong W.Y."/>
            <person name="Peng D.H."/>
            <person name="Ahmad S."/>
            <person name="Lan S."/>
            <person name="Zhang J.S."/>
            <person name="Tsai W.C."/>
            <person name="Van de Peer Y."/>
            <person name="Liu Z.J."/>
        </authorList>
    </citation>
    <scope>NUCLEOTIDE SEQUENCE</scope>
    <source>
        <strain evidence="3">CP</strain>
    </source>
</reference>
<reference evidence="3" key="2">
    <citation type="submission" date="2023-06" db="EMBL/GenBank/DDBJ databases">
        <authorList>
            <person name="Ma L."/>
            <person name="Liu K.-W."/>
            <person name="Li Z."/>
            <person name="Hsiao Y.-Y."/>
            <person name="Qi Y."/>
            <person name="Fu T."/>
            <person name="Tang G."/>
            <person name="Zhang D."/>
            <person name="Sun W.-H."/>
            <person name="Liu D.-K."/>
            <person name="Li Y."/>
            <person name="Chen G.-Z."/>
            <person name="Liu X.-D."/>
            <person name="Liao X.-Y."/>
            <person name="Jiang Y.-T."/>
            <person name="Yu X."/>
            <person name="Hao Y."/>
            <person name="Huang J."/>
            <person name="Zhao X.-W."/>
            <person name="Ke S."/>
            <person name="Chen Y.-Y."/>
            <person name="Wu W.-L."/>
            <person name="Hsu J.-L."/>
            <person name="Lin Y.-F."/>
            <person name="Huang M.-D."/>
            <person name="Li C.-Y."/>
            <person name="Huang L."/>
            <person name="Wang Z.-W."/>
            <person name="Zhao X."/>
            <person name="Zhong W.-Y."/>
            <person name="Peng D.-H."/>
            <person name="Ahmad S."/>
            <person name="Lan S."/>
            <person name="Zhang J.-S."/>
            <person name="Tsai W.-C."/>
            <person name="Van De Peer Y."/>
            <person name="Liu Z.-J."/>
        </authorList>
    </citation>
    <scope>NUCLEOTIDE SEQUENCE</scope>
    <source>
        <strain evidence="3">CP</strain>
        <tissue evidence="3">Leaves</tissue>
    </source>
</reference>
<proteinExistence type="predicted"/>